<feature type="compositionally biased region" description="Pro residues" evidence="1">
    <location>
        <begin position="254"/>
        <end position="264"/>
    </location>
</feature>
<feature type="region of interest" description="Disordered" evidence="1">
    <location>
        <begin position="1218"/>
        <end position="1237"/>
    </location>
</feature>
<sequence length="1497" mass="158697">MWTWKAAPALRRQPVPRGSAPGWPNQGGKEASREACGRRKTTGRREGWSGDGRAVAPPAQRRGLREWPVAGKPGEEHEEGGQHELTCEASRLLDVPHCRISRSTYQQPDPMKCLCAAFDNSRFPSLFSPSPCSVGSQRLSSSTPDSRSFALSLASPRPCSAPLLGSGSPLSRAASALAYGPSLRPCLSRVSSLSSSCSPFASPARLHTGTSAASSVSPRSLRARSSFGLPPSTSKTPSSRARASFSSSSFVPSPLSPPSPPPPASVSAERGPPVSPSPADHQRRAGSPSPLDLAQSSCPLEVSEARMHLLQLASEATSLPHSFWEPSQHSPALELQRELDTPRNTRQAAFTPSLVERVERIAREAVATVKCVAGSSPLSAPHVDGQPLCTDTAHTGALETAASQLLPEIVALVPPLAACGAYLALLGESSRGCFQSLPHLSSFLDLTVSLLHRTEHWASLTDDEFAATARALQAFGSIDAGTAAAAANALLQDGRIRQISLRHLVEIASSTLHAQLLRKRQMREGSLPVSRRLSCTAASLAVVRKAAKAAQDRLLRERRALVESGMMVRAWQTMASLSVLSHAATVRAQAGFFLLLEGMRKQQGELERHAPLLAPLLPDEELAALPPALSAAGIPDERLFVWAAEQIVVRLGGPSLRQLVMRRDAAGDRSGNVSGAKRAAIPAASESRRTTDLPLCTSHTRLEYPRDSKNALRRQGGQATSWRSQEKERLMASLLLQGMGLWERVGPPGMQQQALPIFCQAFLLPNLPHLPSRVLLHLVEAATAPRVADSLSFSATSFAFFIPSSGGHEASRGTCESRREAKQRRRQLLQERQDTLGRLAAGALGLLLEPGRRTRFECGHLVTLLRAARSAYQAQMLPRRQHLSQLLTDKRGCLLELEAALIKGVPLLYRDIALQLRLFSRSCPALPLRASPLPTPVSGLTTSDLLPTCGAAAGLASRPVEPPLNPDAASSAVSSPAWSGSSSGLVAPTRHLQRVSGEEGIDGVARRLVDAVVRPQAYTAWGRHASPVGVSELVQVLQDAAVLTGLLPAPQAPPMSAVAPPSGAPGRTEAPSPPDGFLLSLLSELLPLLGLASAGQAGDRVAANFGAMTQSQVSDVMTSCAALLLRLVGSLGQQAKLDELLASLGLSGTESGIQRERLECCRLLVLQICLRASDARVDAQAAAVALRALLACLHRVPAPLLSDWIVVHPLGPLSACARSSSTSERAPSRDSVPCGAQATASAPESHARSCSASAVLVPAIAALLCRLTDARASQSRGGDNRVDDGRGGLPPDPPTRFVSPSGSRDVDACRLARTPRSAESESGHVAARRESNEGQPDDDGLLSHEAAGLRLNAVVPALAAAAWLEHQRGVLCRALAASLQAEEAFGESASSAPNPEGAPTQTCGRITLTEVNRIARYSLENVPFVAALPECIDTILEAAKTQFSLLPDREVRLLELHLRAIHREKGEEKTADASGVFKAIECLLEARWAALGNEVIF</sequence>
<proteinExistence type="predicted"/>
<feature type="compositionally biased region" description="Basic and acidic residues" evidence="1">
    <location>
        <begin position="30"/>
        <end position="48"/>
    </location>
</feature>
<feature type="region of interest" description="Disordered" evidence="1">
    <location>
        <begin position="1051"/>
        <end position="1071"/>
    </location>
</feature>
<evidence type="ECO:0000313" key="2">
    <source>
        <dbReference type="EMBL" id="CEL64486.1"/>
    </source>
</evidence>
<name>A0A0F7U5X5_NEOCL</name>
<feature type="compositionally biased region" description="Low complexity" evidence="1">
    <location>
        <begin position="237"/>
        <end position="253"/>
    </location>
</feature>
<dbReference type="EMBL" id="LN714475">
    <property type="protein sequence ID" value="CEL64486.1"/>
    <property type="molecule type" value="Genomic_DNA"/>
</dbReference>
<protein>
    <submittedName>
        <fullName evidence="2">Uncharacterized protein</fullName>
    </submittedName>
</protein>
<accession>A0A0F7U5X5</accession>
<feature type="region of interest" description="Disordered" evidence="1">
    <location>
        <begin position="1274"/>
        <end position="1342"/>
    </location>
</feature>
<organism evidence="2">
    <name type="scientific">Neospora caninum (strain Liverpool)</name>
    <dbReference type="NCBI Taxonomy" id="572307"/>
    <lineage>
        <taxon>Eukaryota</taxon>
        <taxon>Sar</taxon>
        <taxon>Alveolata</taxon>
        <taxon>Apicomplexa</taxon>
        <taxon>Conoidasida</taxon>
        <taxon>Coccidia</taxon>
        <taxon>Eucoccidiorida</taxon>
        <taxon>Eimeriorina</taxon>
        <taxon>Sarcocystidae</taxon>
        <taxon>Neospora</taxon>
    </lineage>
</organism>
<feature type="compositionally biased region" description="Basic and acidic residues" evidence="1">
    <location>
        <begin position="73"/>
        <end position="83"/>
    </location>
</feature>
<evidence type="ECO:0000256" key="1">
    <source>
        <dbReference type="SAM" id="MobiDB-lite"/>
    </source>
</evidence>
<feature type="compositionally biased region" description="Polar residues" evidence="1">
    <location>
        <begin position="208"/>
        <end position="218"/>
    </location>
</feature>
<feature type="region of interest" description="Disordered" evidence="1">
    <location>
        <begin position="1"/>
        <end position="83"/>
    </location>
</feature>
<gene>
    <name evidence="2" type="ORF">BN1204_003840</name>
</gene>
<feature type="region of interest" description="Disordered" evidence="1">
    <location>
        <begin position="201"/>
        <end position="295"/>
    </location>
</feature>
<feature type="compositionally biased region" description="Basic and acidic residues" evidence="1">
    <location>
        <begin position="1304"/>
        <end position="1332"/>
    </location>
</feature>
<reference evidence="2" key="1">
    <citation type="journal article" date="2015" name="PLoS ONE">
        <title>Comprehensive Evaluation of Toxoplasma gondii VEG and Neospora caninum LIV Genomes with Tachyzoite Stage Transcriptome and Proteome Defines Novel Transcript Features.</title>
        <authorList>
            <person name="Ramaprasad A."/>
            <person name="Mourier T."/>
            <person name="Naeem R."/>
            <person name="Malas T.B."/>
            <person name="Moussa E."/>
            <person name="Panigrahi A."/>
            <person name="Vermont S.J."/>
            <person name="Otto T.D."/>
            <person name="Wastling J."/>
            <person name="Pain A."/>
        </authorList>
    </citation>
    <scope>NUCLEOTIDE SEQUENCE</scope>
    <source>
        <strain evidence="2">Liverpool</strain>
    </source>
</reference>